<reference evidence="2" key="1">
    <citation type="submission" date="2019-03" db="EMBL/GenBank/DDBJ databases">
        <title>Long read genome sequence of the mycoparasitic Pythium oligandrum ATCC 38472 isolated from sugarbeet rhizosphere.</title>
        <authorList>
            <person name="Gaulin E."/>
        </authorList>
    </citation>
    <scope>NUCLEOTIDE SEQUENCE</scope>
    <source>
        <strain evidence="2">ATCC 38472_TT</strain>
    </source>
</reference>
<evidence type="ECO:0000313" key="2">
    <source>
        <dbReference type="EMBL" id="TMW62580.1"/>
    </source>
</evidence>
<dbReference type="AlphaFoldDB" id="A0A8K1FGB5"/>
<accession>A0A8K1FGB5</accession>
<dbReference type="Proteomes" id="UP000794436">
    <property type="component" value="Unassembled WGS sequence"/>
</dbReference>
<evidence type="ECO:0000313" key="3">
    <source>
        <dbReference type="Proteomes" id="UP000794436"/>
    </source>
</evidence>
<evidence type="ECO:0000256" key="1">
    <source>
        <dbReference type="SAM" id="MobiDB-lite"/>
    </source>
</evidence>
<keyword evidence="3" id="KW-1185">Reference proteome</keyword>
<feature type="compositionally biased region" description="Polar residues" evidence="1">
    <location>
        <begin position="145"/>
        <end position="163"/>
    </location>
</feature>
<gene>
    <name evidence="2" type="ORF">Poli38472_005198</name>
</gene>
<dbReference type="EMBL" id="SPLM01000073">
    <property type="protein sequence ID" value="TMW62580.1"/>
    <property type="molecule type" value="Genomic_DNA"/>
</dbReference>
<sequence length="163" mass="17990">MTSAGYGICGHKNSFSTGVKLGNYVEDRFGYALAQASKSHPISRHSEASASFIDPRDMPDKSAHAPKEDLNQRAMIRAGLPYNLIFEHGQPHNLTPMELTTKYTPSSTDIGGGLLLKPTTTHQEETLSTLRELKRKRDAREQRSGYITANQSVMPATVRSTRS</sequence>
<proteinExistence type="predicted"/>
<feature type="region of interest" description="Disordered" evidence="1">
    <location>
        <begin position="36"/>
        <end position="67"/>
    </location>
</feature>
<organism evidence="2 3">
    <name type="scientific">Pythium oligandrum</name>
    <name type="common">Mycoparasitic fungus</name>
    <dbReference type="NCBI Taxonomy" id="41045"/>
    <lineage>
        <taxon>Eukaryota</taxon>
        <taxon>Sar</taxon>
        <taxon>Stramenopiles</taxon>
        <taxon>Oomycota</taxon>
        <taxon>Peronosporomycetes</taxon>
        <taxon>Pythiales</taxon>
        <taxon>Pythiaceae</taxon>
        <taxon>Pythium</taxon>
    </lineage>
</organism>
<protein>
    <submittedName>
        <fullName evidence="2">Uncharacterized protein</fullName>
    </submittedName>
</protein>
<feature type="compositionally biased region" description="Basic and acidic residues" evidence="1">
    <location>
        <begin position="54"/>
        <end position="67"/>
    </location>
</feature>
<name>A0A8K1FGB5_PYTOL</name>
<dbReference type="OrthoDB" id="186965at2759"/>
<comment type="caution">
    <text evidence="2">The sequence shown here is derived from an EMBL/GenBank/DDBJ whole genome shotgun (WGS) entry which is preliminary data.</text>
</comment>
<feature type="region of interest" description="Disordered" evidence="1">
    <location>
        <begin position="136"/>
        <end position="163"/>
    </location>
</feature>